<protein>
    <recommendedName>
        <fullName evidence="3">IQ domain-containing protein C</fullName>
    </recommendedName>
</protein>
<evidence type="ECO:0000313" key="2">
    <source>
        <dbReference type="Proteomes" id="UP000283210"/>
    </source>
</evidence>
<dbReference type="InterPro" id="IPR042506">
    <property type="entry name" value="IQCC"/>
</dbReference>
<evidence type="ECO:0008006" key="3">
    <source>
        <dbReference type="Google" id="ProtNLM"/>
    </source>
</evidence>
<name>A0A3S2ME00_ORYJA</name>
<dbReference type="OrthoDB" id="6161953at2759"/>
<organism evidence="1 2">
    <name type="scientific">Oryzias javanicus</name>
    <name type="common">Javanese ricefish</name>
    <name type="synonym">Aplocheilus javanicus</name>
    <dbReference type="NCBI Taxonomy" id="123683"/>
    <lineage>
        <taxon>Eukaryota</taxon>
        <taxon>Metazoa</taxon>
        <taxon>Chordata</taxon>
        <taxon>Craniata</taxon>
        <taxon>Vertebrata</taxon>
        <taxon>Euteleostomi</taxon>
        <taxon>Actinopterygii</taxon>
        <taxon>Neopterygii</taxon>
        <taxon>Teleostei</taxon>
        <taxon>Neoteleostei</taxon>
        <taxon>Acanthomorphata</taxon>
        <taxon>Ovalentaria</taxon>
        <taxon>Atherinomorphae</taxon>
        <taxon>Beloniformes</taxon>
        <taxon>Adrianichthyidae</taxon>
        <taxon>Oryziinae</taxon>
        <taxon>Oryzias</taxon>
    </lineage>
</organism>
<dbReference type="Proteomes" id="UP000283210">
    <property type="component" value="Chromosome 22"/>
</dbReference>
<dbReference type="PANTHER" id="PTHR16049">
    <property type="entry name" value="IQ DOMAIN-CONTAINING PROTEIN C"/>
    <property type="match status" value="1"/>
</dbReference>
<accession>A0A3S2ME00</accession>
<evidence type="ECO:0000313" key="1">
    <source>
        <dbReference type="EMBL" id="RVE57326.1"/>
    </source>
</evidence>
<dbReference type="AlphaFoldDB" id="A0A3S2ME00"/>
<dbReference type="PANTHER" id="PTHR16049:SF8">
    <property type="entry name" value="IQ DOMAIN-CONTAINING PROTEIN C"/>
    <property type="match status" value="1"/>
</dbReference>
<proteinExistence type="predicted"/>
<reference evidence="1 2" key="1">
    <citation type="submission" date="2018-11" db="EMBL/GenBank/DDBJ databases">
        <authorList>
            <person name="Lopez-Roques C."/>
            <person name="Donnadieu C."/>
            <person name="Bouchez O."/>
            <person name="Klopp C."/>
            <person name="Cabau C."/>
            <person name="Zahm M."/>
        </authorList>
    </citation>
    <scope>NUCLEOTIDE SEQUENCE [LARGE SCALE GENOMIC DNA]</scope>
    <source>
        <strain evidence="1">RS831</strain>
        <tissue evidence="1">Whole body</tissue>
    </source>
</reference>
<dbReference type="EMBL" id="CM012458">
    <property type="protein sequence ID" value="RVE57326.1"/>
    <property type="molecule type" value="Genomic_DNA"/>
</dbReference>
<reference evidence="1 2" key="2">
    <citation type="submission" date="2019-01" db="EMBL/GenBank/DDBJ databases">
        <title>A chromosome length genome reference of the Java medaka (oryzias javanicus).</title>
        <authorList>
            <person name="Herpin A."/>
            <person name="Takehana Y."/>
            <person name="Naruse K."/>
            <person name="Ansai S."/>
            <person name="Kawaguchi M."/>
        </authorList>
    </citation>
    <scope>NUCLEOTIDE SEQUENCE [LARGE SCALE GENOMIC DNA]</scope>
    <source>
        <strain evidence="1">RS831</strain>
        <tissue evidence="1">Whole body</tissue>
    </source>
</reference>
<gene>
    <name evidence="1" type="ORF">OJAV_G00215150</name>
</gene>
<keyword evidence="2" id="KW-1185">Reference proteome</keyword>
<dbReference type="PROSITE" id="PS50096">
    <property type="entry name" value="IQ"/>
    <property type="match status" value="1"/>
</dbReference>
<sequence>MHKNDLEMIVIRFQACVRGYLIREEVRRARVDFEDIVKEIDGSLTHLRWTDVIVSIPYFTDYPGVSSSKTSDSGLHAGDPQIPLPLSEERRELCVPLEREEAERDGSPHCLIRRSAAEVEQEKRTVEDTDEGVMESTRRSSIWGSLEMDVNPDEGLQHYCLAQEVPRTPQALRLHRNALTMELVWLQQAIDSRKKYLSLKDRLTETSQVG</sequence>